<dbReference type="PROSITE" id="PS51212">
    <property type="entry name" value="WSC"/>
    <property type="match status" value="1"/>
</dbReference>
<dbReference type="InterPro" id="IPR002889">
    <property type="entry name" value="WSC_carb-bd"/>
</dbReference>
<accession>A0ABR4M4S2</accession>
<gene>
    <name evidence="2" type="ORF">BJX67DRAFT_342711</name>
</gene>
<dbReference type="Proteomes" id="UP001610432">
    <property type="component" value="Unassembled WGS sequence"/>
</dbReference>
<keyword evidence="3" id="KW-1185">Reference proteome</keyword>
<dbReference type="Pfam" id="PF01822">
    <property type="entry name" value="WSC"/>
    <property type="match status" value="1"/>
</dbReference>
<comment type="caution">
    <text evidence="2">The sequence shown here is derived from an EMBL/GenBank/DDBJ whole genome shotgun (WGS) entry which is preliminary data.</text>
</comment>
<dbReference type="RefSeq" id="XP_070890587.1">
    <property type="nucleotide sequence ID" value="XM_071028055.1"/>
</dbReference>
<proteinExistence type="predicted"/>
<dbReference type="GeneID" id="98143127"/>
<evidence type="ECO:0000259" key="1">
    <source>
        <dbReference type="PROSITE" id="PS51212"/>
    </source>
</evidence>
<reference evidence="2 3" key="1">
    <citation type="submission" date="2024-07" db="EMBL/GenBank/DDBJ databases">
        <title>Section-level genome sequencing and comparative genomics of Aspergillus sections Usti and Cavernicolus.</title>
        <authorList>
            <consortium name="Lawrence Berkeley National Laboratory"/>
            <person name="Nybo J.L."/>
            <person name="Vesth T.C."/>
            <person name="Theobald S."/>
            <person name="Frisvad J.C."/>
            <person name="Larsen T.O."/>
            <person name="Kjaerboelling I."/>
            <person name="Rothschild-Mancinelli K."/>
            <person name="Lyhne E.K."/>
            <person name="Kogle M.E."/>
            <person name="Barry K."/>
            <person name="Clum A."/>
            <person name="Na H."/>
            <person name="Ledsgaard L."/>
            <person name="Lin J."/>
            <person name="Lipzen A."/>
            <person name="Kuo A."/>
            <person name="Riley R."/>
            <person name="Mondo S."/>
            <person name="Labutti K."/>
            <person name="Haridas S."/>
            <person name="Pangalinan J."/>
            <person name="Salamov A.A."/>
            <person name="Simmons B.A."/>
            <person name="Magnuson J.K."/>
            <person name="Chen J."/>
            <person name="Drula E."/>
            <person name="Henrissat B."/>
            <person name="Wiebenga A."/>
            <person name="Lubbers R.J."/>
            <person name="Gomes A.C."/>
            <person name="Macurrencykelacurrency M.R."/>
            <person name="Stajich J."/>
            <person name="Grigoriev I.V."/>
            <person name="Mortensen U.H."/>
            <person name="De Vries R.P."/>
            <person name="Baker S.E."/>
            <person name="Andersen M.R."/>
        </authorList>
    </citation>
    <scope>NUCLEOTIDE SEQUENCE [LARGE SCALE GENOMIC DNA]</scope>
    <source>
        <strain evidence="2 3">CBS 449.75</strain>
    </source>
</reference>
<name>A0ABR4M4S2_9EURO</name>
<feature type="domain" description="WSC" evidence="1">
    <location>
        <begin position="1"/>
        <end position="68"/>
    </location>
</feature>
<dbReference type="EMBL" id="JBFXLQ010000003">
    <property type="protein sequence ID" value="KAL2871608.1"/>
    <property type="molecule type" value="Genomic_DNA"/>
</dbReference>
<sequence>MTARKCFKTCEADEYTYAGLERECYCGNSMDPENGPAIAPMGNCLTPCSGDSSQNCGGSGYIGLYRACGSS</sequence>
<organism evidence="2 3">
    <name type="scientific">Aspergillus lucknowensis</name>
    <dbReference type="NCBI Taxonomy" id="176173"/>
    <lineage>
        <taxon>Eukaryota</taxon>
        <taxon>Fungi</taxon>
        <taxon>Dikarya</taxon>
        <taxon>Ascomycota</taxon>
        <taxon>Pezizomycotina</taxon>
        <taxon>Eurotiomycetes</taxon>
        <taxon>Eurotiomycetidae</taxon>
        <taxon>Eurotiales</taxon>
        <taxon>Aspergillaceae</taxon>
        <taxon>Aspergillus</taxon>
        <taxon>Aspergillus subgen. Nidulantes</taxon>
    </lineage>
</organism>
<evidence type="ECO:0000313" key="2">
    <source>
        <dbReference type="EMBL" id="KAL2871608.1"/>
    </source>
</evidence>
<protein>
    <recommendedName>
        <fullName evidence="1">WSC domain-containing protein</fullName>
    </recommendedName>
</protein>
<evidence type="ECO:0000313" key="3">
    <source>
        <dbReference type="Proteomes" id="UP001610432"/>
    </source>
</evidence>